<dbReference type="AlphaFoldDB" id="S4NL88"/>
<reference evidence="1" key="2">
    <citation type="submission" date="2013-05" db="EMBL/GenBank/DDBJ databases">
        <authorList>
            <person name="Carter J.-M."/>
            <person name="Baker S.C."/>
            <person name="Pink R."/>
            <person name="Carter D.R.F."/>
            <person name="Collins A."/>
            <person name="Tomlin J."/>
            <person name="Gibbs M."/>
            <person name="Breuker C.J."/>
        </authorList>
    </citation>
    <scope>NUCLEOTIDE SEQUENCE</scope>
    <source>
        <tissue evidence="1">Ovary</tissue>
    </source>
</reference>
<sequence length="77" mass="8898">MCMLYITMGLKLSPKILFQNERPTVLSDCIKGPVMYLNICGGRSEYRCQERFASRGCRTRRLRVYNGERVAACFVLL</sequence>
<protein>
    <submittedName>
        <fullName evidence="1">Uncharacterized protein</fullName>
    </submittedName>
</protein>
<name>S4NL88_9NEOP</name>
<reference evidence="1" key="1">
    <citation type="journal article" date="2013" name="BMC Genomics">
        <title>Unscrambling butterfly oogenesis.</title>
        <authorList>
            <person name="Carter J.M."/>
            <person name="Baker S.C."/>
            <person name="Pink R."/>
            <person name="Carter D.R."/>
            <person name="Collins A."/>
            <person name="Tomlin J."/>
            <person name="Gibbs M."/>
            <person name="Breuker C.J."/>
        </authorList>
    </citation>
    <scope>NUCLEOTIDE SEQUENCE</scope>
    <source>
        <tissue evidence="1">Ovary</tissue>
    </source>
</reference>
<evidence type="ECO:0000313" key="1">
    <source>
        <dbReference type="EMBL" id="JAA79491.1"/>
    </source>
</evidence>
<accession>S4NL88</accession>
<proteinExistence type="predicted"/>
<feature type="non-terminal residue" evidence="1">
    <location>
        <position position="77"/>
    </location>
</feature>
<dbReference type="EMBL" id="GAIX01013069">
    <property type="protein sequence ID" value="JAA79491.1"/>
    <property type="molecule type" value="Transcribed_RNA"/>
</dbReference>
<organism evidence="1">
    <name type="scientific">Pararge aegeria</name>
    <name type="common">speckled wood butterfly</name>
    <dbReference type="NCBI Taxonomy" id="116150"/>
    <lineage>
        <taxon>Eukaryota</taxon>
        <taxon>Metazoa</taxon>
        <taxon>Ecdysozoa</taxon>
        <taxon>Arthropoda</taxon>
        <taxon>Hexapoda</taxon>
        <taxon>Insecta</taxon>
        <taxon>Pterygota</taxon>
        <taxon>Neoptera</taxon>
        <taxon>Endopterygota</taxon>
        <taxon>Lepidoptera</taxon>
        <taxon>Glossata</taxon>
        <taxon>Ditrysia</taxon>
        <taxon>Papilionoidea</taxon>
        <taxon>Nymphalidae</taxon>
        <taxon>Satyrinae</taxon>
        <taxon>Satyrini</taxon>
        <taxon>Parargina</taxon>
        <taxon>Pararge</taxon>
    </lineage>
</organism>